<evidence type="ECO:0000259" key="2">
    <source>
        <dbReference type="Pfam" id="PF07833"/>
    </source>
</evidence>
<dbReference type="AlphaFoldDB" id="A0A953I8B0"/>
<organism evidence="3 4">
    <name type="scientific">Symbiobacterium thermophilum</name>
    <dbReference type="NCBI Taxonomy" id="2734"/>
    <lineage>
        <taxon>Bacteria</taxon>
        <taxon>Bacillati</taxon>
        <taxon>Bacillota</taxon>
        <taxon>Clostridia</taxon>
        <taxon>Eubacteriales</taxon>
        <taxon>Symbiobacteriaceae</taxon>
        <taxon>Symbiobacterium</taxon>
    </lineage>
</organism>
<dbReference type="InterPro" id="IPR029058">
    <property type="entry name" value="AB_hydrolase_fold"/>
</dbReference>
<dbReference type="SUPFAM" id="SSF53474">
    <property type="entry name" value="alpha/beta-Hydrolases"/>
    <property type="match status" value="1"/>
</dbReference>
<dbReference type="SUPFAM" id="SSF55383">
    <property type="entry name" value="Copper amine oxidase, domain N"/>
    <property type="match status" value="1"/>
</dbReference>
<sequence length="543" mass="59241">MKEARGLRRILRTGAAAAVLLLLSGAAGAASGTLENVWILRNGFTLTVNGRAVEADNLLLEDRAYVPLREAAAAMGMSVTWDPATRTASVSPRSAALRLAAPVDPFNPVVDLASLGVRAEDVEAIGLETAGASYVPVRFALEWDQLHMTDGQATAEGRPVLALHTDYVLKLFTRTGGMLRVGFTTGGLPELTPTGRRQIVLVPPSPEQGFHWPYFLVLPSDGHRQANAGHRRYLIVDITNTGPSNSVADTVARTRAELERVQLPSARLAEELWAPMLMPAIPRPVITYRYGGQQNTFLTHALDRDTATLHLMMQEPGLAALLERQFRQAGVTVDSLMHLDRQVAAMIQHAVGYLNQHGFGVEEQAFLVGFSASGTFVDRLAALHPDQVKAVVAGAALDNMLLPLAEHGGERLIYPIGVADYEAITGRAFDLEAHNRVARLVYMGENDDSNTVLYQDSYGDEERRIITTLWGEEVLPRARALTALYGESGGHGMFILDRGVGHEYSEVMYQYMKAFLQANRDADAPAYPLPDDPEQLPFTLYAP</sequence>
<keyword evidence="1" id="KW-0732">Signal</keyword>
<feature type="signal peptide" evidence="1">
    <location>
        <begin position="1"/>
        <end position="29"/>
    </location>
</feature>
<evidence type="ECO:0000313" key="4">
    <source>
        <dbReference type="Proteomes" id="UP000732377"/>
    </source>
</evidence>
<dbReference type="Gene3D" id="3.40.50.1820">
    <property type="entry name" value="alpha/beta hydrolase"/>
    <property type="match status" value="1"/>
</dbReference>
<proteinExistence type="predicted"/>
<dbReference type="InterPro" id="IPR036582">
    <property type="entry name" value="Mao_N_sf"/>
</dbReference>
<comment type="caution">
    <text evidence="3">The sequence shown here is derived from an EMBL/GenBank/DDBJ whole genome shotgun (WGS) entry which is preliminary data.</text>
</comment>
<protein>
    <recommendedName>
        <fullName evidence="2">Copper amine oxidase-like N-terminal domain-containing protein</fullName>
    </recommendedName>
</protein>
<feature type="chain" id="PRO_5037968614" description="Copper amine oxidase-like N-terminal domain-containing protein" evidence="1">
    <location>
        <begin position="30"/>
        <end position="543"/>
    </location>
</feature>
<evidence type="ECO:0000256" key="1">
    <source>
        <dbReference type="SAM" id="SignalP"/>
    </source>
</evidence>
<dbReference type="Pfam" id="PF07833">
    <property type="entry name" value="Cu_amine_oxidN1"/>
    <property type="match status" value="1"/>
</dbReference>
<dbReference type="Proteomes" id="UP000732377">
    <property type="component" value="Unassembled WGS sequence"/>
</dbReference>
<dbReference type="InterPro" id="IPR012854">
    <property type="entry name" value="Cu_amine_oxidase-like_N"/>
</dbReference>
<feature type="domain" description="Copper amine oxidase-like N-terminal" evidence="2">
    <location>
        <begin position="47"/>
        <end position="99"/>
    </location>
</feature>
<accession>A0A953I8B0</accession>
<name>A0A953I8B0_SYMTR</name>
<gene>
    <name evidence="3" type="ORF">CWE10_08830</name>
</gene>
<dbReference type="EMBL" id="PIUK01000072">
    <property type="protein sequence ID" value="MBY6276313.1"/>
    <property type="molecule type" value="Genomic_DNA"/>
</dbReference>
<evidence type="ECO:0000313" key="3">
    <source>
        <dbReference type="EMBL" id="MBY6276313.1"/>
    </source>
</evidence>
<reference evidence="3" key="1">
    <citation type="submission" date="2017-11" db="EMBL/GenBank/DDBJ databases">
        <title>Three new genomes from thermophilic consortium.</title>
        <authorList>
            <person name="Quaggio R."/>
            <person name="Amgarten D."/>
            <person name="Setubal J.C."/>
        </authorList>
    </citation>
    <scope>NUCLEOTIDE SEQUENCE</scope>
    <source>
        <strain evidence="3">ZCTH01-B2</strain>
    </source>
</reference>